<dbReference type="VEuPathDB" id="AmoebaDB:DICPUDRAFT_73979"/>
<protein>
    <recommendedName>
        <fullName evidence="13">RING-type domain-containing protein</fullName>
    </recommendedName>
</protein>
<dbReference type="InterPro" id="IPR027370">
    <property type="entry name" value="Znf-RING_euk"/>
</dbReference>
<comment type="subcellular location">
    <subcellularLocation>
        <location evidence="2">Cytoplasm</location>
    </subcellularLocation>
</comment>
<evidence type="ECO:0000256" key="8">
    <source>
        <dbReference type="PROSITE-ProRule" id="PRU00207"/>
    </source>
</evidence>
<keyword evidence="7 8" id="KW-0862">Zinc</keyword>
<dbReference type="InterPro" id="IPR013083">
    <property type="entry name" value="Znf_RING/FYVE/PHD"/>
</dbReference>
<feature type="zinc finger region" description="TRAF-type" evidence="8">
    <location>
        <begin position="205"/>
        <end position="249"/>
    </location>
</feature>
<dbReference type="SUPFAM" id="SSF49599">
    <property type="entry name" value="TRAF domain-like"/>
    <property type="match status" value="1"/>
</dbReference>
<keyword evidence="5" id="KW-0677">Repeat</keyword>
<dbReference type="PANTHER" id="PTHR10131">
    <property type="entry name" value="TNF RECEPTOR ASSOCIATED FACTOR"/>
    <property type="match status" value="1"/>
</dbReference>
<dbReference type="Pfam" id="PF02176">
    <property type="entry name" value="zf-TRAF"/>
    <property type="match status" value="1"/>
</dbReference>
<evidence type="ECO:0008006" key="13">
    <source>
        <dbReference type="Google" id="ProtNLM"/>
    </source>
</evidence>
<organism evidence="11 12">
    <name type="scientific">Dictyostelium purpureum</name>
    <name type="common">Slime mold</name>
    <dbReference type="NCBI Taxonomy" id="5786"/>
    <lineage>
        <taxon>Eukaryota</taxon>
        <taxon>Amoebozoa</taxon>
        <taxon>Evosea</taxon>
        <taxon>Eumycetozoa</taxon>
        <taxon>Dictyostelia</taxon>
        <taxon>Dictyosteliales</taxon>
        <taxon>Dictyosteliaceae</taxon>
        <taxon>Dictyostelium</taxon>
    </lineage>
</organism>
<accession>F0Z6F3</accession>
<keyword evidence="3" id="KW-0963">Cytoplasm</keyword>
<keyword evidence="12" id="KW-1185">Reference proteome</keyword>
<dbReference type="Gene3D" id="3.30.40.10">
    <property type="entry name" value="Zinc/RING finger domain, C3HC4 (zinc finger)"/>
    <property type="match status" value="3"/>
</dbReference>
<keyword evidence="6 8" id="KW-0863">Zinc-finger</keyword>
<dbReference type="AlphaFoldDB" id="F0Z6F3"/>
<dbReference type="GeneID" id="10503409"/>
<dbReference type="RefSeq" id="XP_003283026.1">
    <property type="nucleotide sequence ID" value="XM_003282978.1"/>
</dbReference>
<proteinExistence type="predicted"/>
<dbReference type="Pfam" id="PF13445">
    <property type="entry name" value="zf-RING_UBOX"/>
    <property type="match status" value="1"/>
</dbReference>
<evidence type="ECO:0000256" key="4">
    <source>
        <dbReference type="ARBA" id="ARBA00022723"/>
    </source>
</evidence>
<reference evidence="12" key="1">
    <citation type="journal article" date="2011" name="Genome Biol.">
        <title>Comparative genomics of the social amoebae Dictyostelium discoideum and Dictyostelium purpureum.</title>
        <authorList>
            <consortium name="US DOE Joint Genome Institute (JGI-PGF)"/>
            <person name="Sucgang R."/>
            <person name="Kuo A."/>
            <person name="Tian X."/>
            <person name="Salerno W."/>
            <person name="Parikh A."/>
            <person name="Feasley C.L."/>
            <person name="Dalin E."/>
            <person name="Tu H."/>
            <person name="Huang E."/>
            <person name="Barry K."/>
            <person name="Lindquist E."/>
            <person name="Shapiro H."/>
            <person name="Bruce D."/>
            <person name="Schmutz J."/>
            <person name="Salamov A."/>
            <person name="Fey P."/>
            <person name="Gaudet P."/>
            <person name="Anjard C."/>
            <person name="Babu M.M."/>
            <person name="Basu S."/>
            <person name="Bushmanova Y."/>
            <person name="van der Wel H."/>
            <person name="Katoh-Kurasawa M."/>
            <person name="Dinh C."/>
            <person name="Coutinho P.M."/>
            <person name="Saito T."/>
            <person name="Elias M."/>
            <person name="Schaap P."/>
            <person name="Kay R.R."/>
            <person name="Henrissat B."/>
            <person name="Eichinger L."/>
            <person name="Rivero F."/>
            <person name="Putnam N.H."/>
            <person name="West C.M."/>
            <person name="Loomis W.F."/>
            <person name="Chisholm R.L."/>
            <person name="Shaulsky G."/>
            <person name="Strassmann J.E."/>
            <person name="Queller D.C."/>
            <person name="Kuspa A."/>
            <person name="Grigoriev I.V."/>
        </authorList>
    </citation>
    <scope>NUCLEOTIDE SEQUENCE [LARGE SCALE GENOMIC DNA]</scope>
    <source>
        <strain evidence="12">QSDP1</strain>
    </source>
</reference>
<sequence length="352" mass="41635">MEVLIKGEKRIININNILSGKETDIKEQLICKICQSIMMNPVQFCESGHVFCKECLTKWLQKNVNLNSNSSMCCPTCRQVYYYKPLFIEQNNFTMNQKYLLSSNNEIKRKINKIKVHCPYYFKNDELKEIEENNDNGCREIIRFGDVANHIETCEYRFITCSSQNNGCKDLRYKDKDNHYESCPYITLQCSLCNSDHLRKDEEEHLAICPNVKVPCKFCSSNIERNHLIVHYTECPDYLIECEFKDYGCNDTFKRCDKEVHLSQYRYHYDFNLKKINALSTELEKFKIYYSKKIIVFEKVNISEGKKSNIVSISKSLFGQHCMLYVSKKEKYSHFDVFIKSNNKTIFEGNYL</sequence>
<keyword evidence="4 8" id="KW-0479">Metal-binding</keyword>
<dbReference type="InterPro" id="IPR001841">
    <property type="entry name" value="Znf_RING"/>
</dbReference>
<evidence type="ECO:0000256" key="1">
    <source>
        <dbReference type="ARBA" id="ARBA00003051"/>
    </source>
</evidence>
<evidence type="ECO:0000256" key="3">
    <source>
        <dbReference type="ARBA" id="ARBA00022490"/>
    </source>
</evidence>
<dbReference type="PROSITE" id="PS50089">
    <property type="entry name" value="ZF_RING_2"/>
    <property type="match status" value="1"/>
</dbReference>
<evidence type="ECO:0000259" key="9">
    <source>
        <dbReference type="PROSITE" id="PS50089"/>
    </source>
</evidence>
<evidence type="ECO:0000256" key="7">
    <source>
        <dbReference type="ARBA" id="ARBA00022833"/>
    </source>
</evidence>
<dbReference type="SMART" id="SM00184">
    <property type="entry name" value="RING"/>
    <property type="match status" value="1"/>
</dbReference>
<dbReference type="GO" id="GO:0005737">
    <property type="term" value="C:cytoplasm"/>
    <property type="evidence" value="ECO:0000318"/>
    <property type="project" value="GO_Central"/>
</dbReference>
<dbReference type="KEGG" id="dpp:DICPUDRAFT_73979"/>
<dbReference type="InParanoid" id="F0Z6F3"/>
<evidence type="ECO:0000259" key="10">
    <source>
        <dbReference type="PROSITE" id="PS50145"/>
    </source>
</evidence>
<gene>
    <name evidence="11" type="ORF">DICPUDRAFT_73979</name>
</gene>
<evidence type="ECO:0000256" key="5">
    <source>
        <dbReference type="ARBA" id="ARBA00022737"/>
    </source>
</evidence>
<dbReference type="EMBL" id="GL870942">
    <property type="protein sequence ID" value="EGC40479.1"/>
    <property type="molecule type" value="Genomic_DNA"/>
</dbReference>
<dbReference type="SUPFAM" id="SSF57850">
    <property type="entry name" value="RING/U-box"/>
    <property type="match status" value="1"/>
</dbReference>
<name>F0Z6F3_DICPU</name>
<feature type="domain" description="TRAF-type" evidence="10">
    <location>
        <begin position="205"/>
        <end position="249"/>
    </location>
</feature>
<feature type="domain" description="RING-type" evidence="9">
    <location>
        <begin position="31"/>
        <end position="78"/>
    </location>
</feature>
<dbReference type="PANTHER" id="PTHR10131:SF159">
    <property type="entry name" value="RING-TYPE DOMAIN-CONTAINING PROTEIN"/>
    <property type="match status" value="1"/>
</dbReference>
<dbReference type="InterPro" id="IPR001293">
    <property type="entry name" value="Znf_TRAF"/>
</dbReference>
<comment type="function">
    <text evidence="1">Probable adapter protein and signal transducer that links members of the tumor necrosis factor receptor family to different signaling pathways by association with the receptor cytoplasmic domain and kinases.</text>
</comment>
<dbReference type="PROSITE" id="PS50145">
    <property type="entry name" value="ZF_TRAF"/>
    <property type="match status" value="1"/>
</dbReference>
<dbReference type="eggNOG" id="KOG0297">
    <property type="taxonomic scope" value="Eukaryota"/>
</dbReference>
<dbReference type="GO" id="GO:0008270">
    <property type="term" value="F:zinc ion binding"/>
    <property type="evidence" value="ECO:0007669"/>
    <property type="project" value="UniProtKB-KW"/>
</dbReference>
<dbReference type="STRING" id="5786.F0Z6F3"/>
<evidence type="ECO:0000256" key="2">
    <source>
        <dbReference type="ARBA" id="ARBA00004496"/>
    </source>
</evidence>
<evidence type="ECO:0000313" key="12">
    <source>
        <dbReference type="Proteomes" id="UP000001064"/>
    </source>
</evidence>
<dbReference type="OMA" id="KMAKCPL"/>
<evidence type="ECO:0000313" key="11">
    <source>
        <dbReference type="EMBL" id="EGC40479.1"/>
    </source>
</evidence>
<evidence type="ECO:0000256" key="6">
    <source>
        <dbReference type="ARBA" id="ARBA00022771"/>
    </source>
</evidence>
<dbReference type="Proteomes" id="UP000001064">
    <property type="component" value="Unassembled WGS sequence"/>
</dbReference>
<dbReference type="OrthoDB" id="5947712at2759"/>